<dbReference type="KEGG" id="lse:F1C12_14755"/>
<dbReference type="AlphaFoldDB" id="A0A7G6YCN1"/>
<protein>
    <submittedName>
        <fullName evidence="4">FHA domain-containing protein</fullName>
    </submittedName>
</protein>
<evidence type="ECO:0000313" key="4">
    <source>
        <dbReference type="EMBL" id="QNE36246.1"/>
    </source>
</evidence>
<dbReference type="Pfam" id="PF00498">
    <property type="entry name" value="FHA"/>
    <property type="match status" value="1"/>
</dbReference>
<proteinExistence type="predicted"/>
<evidence type="ECO:0000313" key="5">
    <source>
        <dbReference type="Proteomes" id="UP000515511"/>
    </source>
</evidence>
<dbReference type="InterPro" id="IPR008984">
    <property type="entry name" value="SMAD_FHA_dom_sf"/>
</dbReference>
<evidence type="ECO:0000259" key="3">
    <source>
        <dbReference type="PROSITE" id="PS50006"/>
    </source>
</evidence>
<feature type="domain" description="FHA" evidence="3">
    <location>
        <begin position="21"/>
        <end position="82"/>
    </location>
</feature>
<dbReference type="InterPro" id="IPR000253">
    <property type="entry name" value="FHA_dom"/>
</dbReference>
<sequence length="118" mass="12496">MAVMFALDLSDGQHVETSGNGVIGRNPASHTPGTEMDDPAHVQLVTVADDAKSVSRAHLAFGQYDGIFWVMDLGSANGTTITYPGEGTFACDPNTRHEVDPGSIVRFGNASFALSRRS</sequence>
<gene>
    <name evidence="4" type="ORF">F1C12_14755</name>
</gene>
<dbReference type="Proteomes" id="UP000515511">
    <property type="component" value="Chromosome"/>
</dbReference>
<evidence type="ECO:0000256" key="1">
    <source>
        <dbReference type="ARBA" id="ARBA00022553"/>
    </source>
</evidence>
<accession>A0A7G6YCN1</accession>
<dbReference type="SUPFAM" id="SSF49879">
    <property type="entry name" value="SMAD/FHA domain"/>
    <property type="match status" value="1"/>
</dbReference>
<dbReference type="RefSeq" id="WP_185275682.1">
    <property type="nucleotide sequence ID" value="NZ_CP043641.1"/>
</dbReference>
<evidence type="ECO:0000256" key="2">
    <source>
        <dbReference type="SAM" id="MobiDB-lite"/>
    </source>
</evidence>
<dbReference type="PROSITE" id="PS50006">
    <property type="entry name" value="FHA_DOMAIN"/>
    <property type="match status" value="1"/>
</dbReference>
<name>A0A7G6YCN1_9MICO</name>
<dbReference type="EMBL" id="CP043641">
    <property type="protein sequence ID" value="QNE36246.1"/>
    <property type="molecule type" value="Genomic_DNA"/>
</dbReference>
<organism evidence="4 5">
    <name type="scientific">Leifsonia shinshuensis</name>
    <dbReference type="NCBI Taxonomy" id="150026"/>
    <lineage>
        <taxon>Bacteria</taxon>
        <taxon>Bacillati</taxon>
        <taxon>Actinomycetota</taxon>
        <taxon>Actinomycetes</taxon>
        <taxon>Micrococcales</taxon>
        <taxon>Microbacteriaceae</taxon>
        <taxon>Leifsonia</taxon>
    </lineage>
</organism>
<dbReference type="Gene3D" id="2.60.200.20">
    <property type="match status" value="1"/>
</dbReference>
<feature type="region of interest" description="Disordered" evidence="2">
    <location>
        <begin position="17"/>
        <end position="37"/>
    </location>
</feature>
<keyword evidence="1" id="KW-0597">Phosphoprotein</keyword>
<reference evidence="5" key="1">
    <citation type="submission" date="2019-09" db="EMBL/GenBank/DDBJ databases">
        <title>Antimicrobial potential of Antarctic Bacteria.</title>
        <authorList>
            <person name="Benaud N."/>
            <person name="Edwards R.J."/>
            <person name="Ferrari B.C."/>
        </authorList>
    </citation>
    <scope>NUCLEOTIDE SEQUENCE [LARGE SCALE GENOMIC DNA]</scope>
    <source>
        <strain evidence="5">INR9</strain>
    </source>
</reference>